<evidence type="ECO:0000256" key="2">
    <source>
        <dbReference type="SAM" id="MobiDB-lite"/>
    </source>
</evidence>
<proteinExistence type="predicted"/>
<keyword evidence="3" id="KW-0472">Membrane</keyword>
<feature type="transmembrane region" description="Helical" evidence="3">
    <location>
        <begin position="12"/>
        <end position="32"/>
    </location>
</feature>
<keyword evidence="3" id="KW-0812">Transmembrane</keyword>
<name>A0A8J7R7C5_9EURY</name>
<reference evidence="6 7" key="1">
    <citation type="submission" date="2021-03" db="EMBL/GenBank/DDBJ databases">
        <title>Genomic Encyclopedia of Type Strains, Phase IV (KMG-IV): sequencing the most valuable type-strain genomes for metagenomic binning, comparative biology and taxonomic classification.</title>
        <authorList>
            <person name="Goeker M."/>
        </authorList>
    </citation>
    <scope>NUCLEOTIDE SEQUENCE [LARGE SCALE GENOMIC DNA]</scope>
    <source>
        <strain evidence="6 7">DSM 12287</strain>
    </source>
</reference>
<dbReference type="InterPro" id="IPR013783">
    <property type="entry name" value="Ig-like_fold"/>
</dbReference>
<protein>
    <submittedName>
        <fullName evidence="6">PGF-CTERM protein/surface glycoprotein (TIGR04207 family)</fullName>
    </submittedName>
</protein>
<dbReference type="GO" id="GO:0005886">
    <property type="term" value="C:plasma membrane"/>
    <property type="evidence" value="ECO:0007669"/>
    <property type="project" value="UniProtKB-SubCell"/>
</dbReference>
<dbReference type="RefSeq" id="WP_245203233.1">
    <property type="nucleotide sequence ID" value="NZ_BAAADX010000004.1"/>
</dbReference>
<feature type="compositionally biased region" description="Acidic residues" evidence="2">
    <location>
        <begin position="930"/>
        <end position="960"/>
    </location>
</feature>
<sequence length="998" mass="103929">MTNDNTTRKKANAVFFAAVMVVSMVAVGFAAAPAAAAGSNLDIGNGDDADYAIQSGNNLTGVQVDDTDADTPGLFVFVDENGNGEFDTGEANITATGYTGGASDIAVGDLETDDLGEGDYDVYAYENASLNDGDSSFDTNVQLTIDDTSDDPRKATHYDSALNGSVVVEVAYDNDVVVTQSNAEADINLANGTTVDVNSGIVEGIDGQVLVPTGQPYNNVENISIEGGVTDLAGNSVSDDDFDVTFAPTSVDTTSNASTVDALSGENIALEANEGDSIDIEGPSTGVTRGTGVNSQVYVFDTDGLETGDYNVTNGNVERVIELGDLGLGVESDEDEFTTNDNVTASVTADEINRPITAELIDSDGDVVDDLNAQIDSDGNAEVDFGTVSETDTYTINVTDDNSGISAQTGDFDVVEAPEGDITFEESFVTEQRGDVANITINFQGDRDMAYLTIGDDDEVGYETNVTVDADGEDNVTVGFNTYIAGNTTSSNVSGSDVVFLADQDSDASVSFVNESETNLENMLAAGTYPFEISDTSFVQTAKGNSDSVGDLELEERSVEDFQLWTTSDDVFEDVENVEDITNGVENDTVIETSSLAEGDVLIHELTATGLEGALELNGDLETLVDNGAVDLRIRQTADTTAPNSQRKTADITSMFDDGDISVISTEGSYYIAFDQDNLDLGSESIADEDAFEVRVQVQDPRLLDPDEDELDDADGDLSEFYETATATFEYQDATGEFDTPVEVQAAENQSITGTTNVAPGQEFTVRVRSDSGVSPGFVQSAEGVTVQADGTFEATGLDLSDASVNDTFTVTAQQSTFDAEEDGTVVEEVGQAAFLEVSELNPEQATATAGDSVDVSATIENTGSEEATQTVALTLDGDELDTTEVTLAGGNSTTVEFTADTSGLEAGDYTHGVATDDDEATGTLTIEAAGDDGSGDDSSGDDSTGDDSSGDDSTGDDSSGDGNGTDDSTDDGTPGFGALVALVALIAAALLATRRNE</sequence>
<dbReference type="NCBIfam" id="NF045517">
    <property type="entry name" value="halo_surf_dom"/>
    <property type="match status" value="1"/>
</dbReference>
<evidence type="ECO:0000259" key="5">
    <source>
        <dbReference type="Pfam" id="PF25162"/>
    </source>
</evidence>
<evidence type="ECO:0000259" key="4">
    <source>
        <dbReference type="Pfam" id="PF18204"/>
    </source>
</evidence>
<accession>A0A8J7R7C5</accession>
<evidence type="ECO:0000313" key="6">
    <source>
        <dbReference type="EMBL" id="MBP1901589.1"/>
    </source>
</evidence>
<dbReference type="Gene3D" id="2.60.40.10">
    <property type="entry name" value="Immunoglobulins"/>
    <property type="match status" value="1"/>
</dbReference>
<gene>
    <name evidence="6" type="ORF">J2744_001265</name>
</gene>
<keyword evidence="3" id="KW-1133">Transmembrane helix</keyword>
<feature type="domain" description="DUF7827" evidence="5">
    <location>
        <begin position="414"/>
        <end position="534"/>
    </location>
</feature>
<dbReference type="Pfam" id="PF25162">
    <property type="entry name" value="DUF7827"/>
    <property type="match status" value="1"/>
</dbReference>
<keyword evidence="7" id="KW-1185">Reference proteome</keyword>
<comment type="caution">
    <text evidence="6">The sequence shown here is derived from an EMBL/GenBank/DDBJ whole genome shotgun (WGS) entry which is preliminary data.</text>
</comment>
<dbReference type="AlphaFoldDB" id="A0A8J7R7C5"/>
<dbReference type="EMBL" id="JAGGKE010000004">
    <property type="protein sequence ID" value="MBP1901589.1"/>
    <property type="molecule type" value="Genomic_DNA"/>
</dbReference>
<feature type="domain" description="PGF-CTERM archaeal protein-sorting signal" evidence="4">
    <location>
        <begin position="974"/>
        <end position="996"/>
    </location>
</feature>
<feature type="region of interest" description="Disordered" evidence="2">
    <location>
        <begin position="927"/>
        <end position="976"/>
    </location>
</feature>
<evidence type="ECO:0000256" key="3">
    <source>
        <dbReference type="SAM" id="Phobius"/>
    </source>
</evidence>
<dbReference type="InterPro" id="IPR026371">
    <property type="entry name" value="PGF_CTERM"/>
</dbReference>
<keyword evidence="1" id="KW-0732">Signal</keyword>
<dbReference type="InterPro" id="IPR057149">
    <property type="entry name" value="DUF7827"/>
</dbReference>
<evidence type="ECO:0000256" key="1">
    <source>
        <dbReference type="ARBA" id="ARBA00022729"/>
    </source>
</evidence>
<dbReference type="Proteomes" id="UP000770586">
    <property type="component" value="Unassembled WGS sequence"/>
</dbReference>
<organism evidence="6 7">
    <name type="scientific">Halorubrum trapanicum</name>
    <dbReference type="NCBI Taxonomy" id="29284"/>
    <lineage>
        <taxon>Archaea</taxon>
        <taxon>Methanobacteriati</taxon>
        <taxon>Methanobacteriota</taxon>
        <taxon>Stenosarchaea group</taxon>
        <taxon>Halobacteria</taxon>
        <taxon>Halobacteriales</taxon>
        <taxon>Haloferacaceae</taxon>
        <taxon>Halorubrum</taxon>
    </lineage>
</organism>
<dbReference type="Pfam" id="PF18204">
    <property type="entry name" value="PGF-CTERM"/>
    <property type="match status" value="1"/>
</dbReference>
<dbReference type="GO" id="GO:0030115">
    <property type="term" value="C:S-layer"/>
    <property type="evidence" value="ECO:0007669"/>
    <property type="project" value="UniProtKB-SubCell"/>
</dbReference>
<dbReference type="NCBIfam" id="TIGR04126">
    <property type="entry name" value="PGF_CTERM"/>
    <property type="match status" value="1"/>
</dbReference>
<evidence type="ECO:0000313" key="7">
    <source>
        <dbReference type="Proteomes" id="UP000770586"/>
    </source>
</evidence>